<dbReference type="GO" id="GO:0003755">
    <property type="term" value="F:peptidyl-prolyl cis-trans isomerase activity"/>
    <property type="evidence" value="ECO:0007669"/>
    <property type="project" value="UniProtKB-KW"/>
</dbReference>
<dbReference type="GO" id="GO:0005886">
    <property type="term" value="C:plasma membrane"/>
    <property type="evidence" value="ECO:0007669"/>
    <property type="project" value="UniProtKB-SubCell"/>
</dbReference>
<dbReference type="InterPro" id="IPR023058">
    <property type="entry name" value="PPIase_PpiC_CS"/>
</dbReference>
<dbReference type="PANTHER" id="PTHR47529:SF1">
    <property type="entry name" value="PERIPLASMIC CHAPERONE PPID"/>
    <property type="match status" value="1"/>
</dbReference>
<evidence type="ECO:0000256" key="8">
    <source>
        <dbReference type="ARBA" id="ARBA00038408"/>
    </source>
</evidence>
<dbReference type="NCBIfam" id="NF008054">
    <property type="entry name" value="PRK10788.1"/>
    <property type="match status" value="1"/>
</dbReference>
<dbReference type="InterPro" id="IPR046357">
    <property type="entry name" value="PPIase_dom_sf"/>
</dbReference>
<protein>
    <recommendedName>
        <fullName evidence="9">Periplasmic chaperone PpiD</fullName>
    </recommendedName>
    <alternativeName>
        <fullName evidence="10">Periplasmic folding chaperone</fullName>
    </alternativeName>
</protein>
<sequence>MMERLREGVNSIAVKIILGLIILSFIFTGVSGYLGGGSNVAAKVGNAEISRQDFEMAYQNERNRMQQQLGDYFSQQLGDPAFVQTFRKEVLDRMVNQVLLEQYASNLGMRVSDQQVRDMILGMPQFQSNGQFDQEVYQAFLRRAGFNADSFAEYLRSDLVRQQILQALESSDFVLPKEVAQTAQLVTQKREIRTVSLSPSEMAKTIELSDEELNKFYQDNPQRFTRPEQYKVSYIELSAEQMKSSDSVSDEKAQEYYKDNIDKYTSAEQRSLSHILVQDQAKADEVLAKLNAGEDFAAVAKEYSEDVGSAEEGGSLGWVEKGVMDPAFEDAAFALENVGDITGVVKSDFGLHIIKLDDVKAAQAKPYAEVADDLKKEVAEQQAVDSFYELQNKLETVAFEYPDSLDDAAQETGQKVHTTDFISQQDAPEILKSSAVMQALQSPEVLEDGLNSEVIEIAPEHVIVVRIEDSRPQTVLPYEEVADQVKQQLADIEGRNKANELADKLVTALESGDESVLAENNLTFGEVESIDRSSPFASTVYAMPRPTADQPHFGKSMDNLGNIAVIELSKVTDDIDPQFNTQIEGQLKRAQSEQELMALITALRKTIDIEYYALETAQ</sequence>
<keyword evidence="11" id="KW-0697">Rotamase</keyword>
<reference evidence="14 15" key="2">
    <citation type="submission" date="2015-01" db="EMBL/GenBank/DDBJ databases">
        <authorList>
            <consortium name="NBRP consortium"/>
            <person name="Sawabe T."/>
            <person name="Meirelles P."/>
            <person name="Feng G."/>
            <person name="Sayaka M."/>
            <person name="Hattori M."/>
            <person name="Ohkuma M."/>
        </authorList>
    </citation>
    <scope>NUCLEOTIDE SEQUENCE [LARGE SCALE GENOMIC DNA]</scope>
    <source>
        <strain evidence="15">JCM 19231</strain>
    </source>
</reference>
<dbReference type="Pfam" id="PF13616">
    <property type="entry name" value="Rotamase_3"/>
    <property type="match status" value="1"/>
</dbReference>
<keyword evidence="11 14" id="KW-0413">Isomerase</keyword>
<comment type="caution">
    <text evidence="14">The sequence shown here is derived from an EMBL/GenBank/DDBJ whole genome shotgun (WGS) entry which is preliminary data.</text>
</comment>
<dbReference type="PROSITE" id="PS50198">
    <property type="entry name" value="PPIC_PPIASE_2"/>
    <property type="match status" value="1"/>
</dbReference>
<dbReference type="PROSITE" id="PS01096">
    <property type="entry name" value="PPIC_PPIASE_1"/>
    <property type="match status" value="1"/>
</dbReference>
<evidence type="ECO:0000256" key="9">
    <source>
        <dbReference type="ARBA" id="ARBA00040743"/>
    </source>
</evidence>
<dbReference type="SUPFAM" id="SSF109998">
    <property type="entry name" value="Triger factor/SurA peptide-binding domain-like"/>
    <property type="match status" value="1"/>
</dbReference>
<dbReference type="SUPFAM" id="SSF54534">
    <property type="entry name" value="FKBP-like"/>
    <property type="match status" value="1"/>
</dbReference>
<keyword evidence="3" id="KW-0997">Cell inner membrane</keyword>
<organism evidence="14 15">
    <name type="scientific">Vibrio ishigakensis</name>
    <dbReference type="NCBI Taxonomy" id="1481914"/>
    <lineage>
        <taxon>Bacteria</taxon>
        <taxon>Pseudomonadati</taxon>
        <taxon>Pseudomonadota</taxon>
        <taxon>Gammaproteobacteria</taxon>
        <taxon>Vibrionales</taxon>
        <taxon>Vibrionaceae</taxon>
        <taxon>Vibrio</taxon>
    </lineage>
</organism>
<proteinExistence type="inferred from homology"/>
<keyword evidence="4 12" id="KW-0812">Transmembrane</keyword>
<keyword evidence="6 12" id="KW-0472">Membrane</keyword>
<keyword evidence="2" id="KW-1003">Cell membrane</keyword>
<comment type="subcellular location">
    <subcellularLocation>
        <location evidence="1">Cell inner membrane</location>
        <topology evidence="1">Single-pass type II membrane protein</topology>
        <orientation evidence="1">Periplasmic side</orientation>
    </subcellularLocation>
</comment>
<name>A0A0B8NRN5_9VIBR</name>
<dbReference type="Gene3D" id="1.10.4030.10">
    <property type="entry name" value="Porin chaperone SurA, peptide-binding domain"/>
    <property type="match status" value="1"/>
</dbReference>
<evidence type="ECO:0000256" key="6">
    <source>
        <dbReference type="ARBA" id="ARBA00023136"/>
    </source>
</evidence>
<keyword evidence="5 12" id="KW-1133">Transmembrane helix</keyword>
<dbReference type="InterPro" id="IPR027304">
    <property type="entry name" value="Trigger_fact/SurA_dom_sf"/>
</dbReference>
<dbReference type="AlphaFoldDB" id="A0A0B8NRN5"/>
<dbReference type="RefSeq" id="WP_261835034.1">
    <property type="nucleotide sequence ID" value="NZ_AP024881.1"/>
</dbReference>
<reference evidence="14 15" key="1">
    <citation type="submission" date="2015-01" db="EMBL/GenBank/DDBJ databases">
        <title>Vibrio sp. C1 JCM 19231 whole genome shotgun sequence.</title>
        <authorList>
            <person name="Sawabe T."/>
            <person name="Meirelles P."/>
            <person name="Feng G."/>
            <person name="Sayaka M."/>
            <person name="Hattori M."/>
            <person name="Ohkuma M."/>
        </authorList>
    </citation>
    <scope>NUCLEOTIDE SEQUENCE [LARGE SCALE GENOMIC DNA]</scope>
    <source>
        <strain evidence="15">JCM 19231</strain>
    </source>
</reference>
<evidence type="ECO:0000256" key="10">
    <source>
        <dbReference type="ARBA" id="ARBA00042775"/>
    </source>
</evidence>
<evidence type="ECO:0000259" key="13">
    <source>
        <dbReference type="PROSITE" id="PS50198"/>
    </source>
</evidence>
<dbReference type="InterPro" id="IPR000297">
    <property type="entry name" value="PPIase_PpiC"/>
</dbReference>
<keyword evidence="15" id="KW-1185">Reference proteome</keyword>
<comment type="similarity">
    <text evidence="8">Belongs to the PpiD chaperone family.</text>
</comment>
<dbReference type="EMBL" id="BBRZ01000048">
    <property type="protein sequence ID" value="GAM57235.1"/>
    <property type="molecule type" value="Genomic_DNA"/>
</dbReference>
<keyword evidence="7" id="KW-0143">Chaperone</keyword>
<dbReference type="Pfam" id="PF13624">
    <property type="entry name" value="SurA_N_3"/>
    <property type="match status" value="1"/>
</dbReference>
<evidence type="ECO:0000313" key="14">
    <source>
        <dbReference type="EMBL" id="GAM57235.1"/>
    </source>
</evidence>
<dbReference type="Gene3D" id="3.10.50.40">
    <property type="match status" value="1"/>
</dbReference>
<feature type="domain" description="PpiC" evidence="13">
    <location>
        <begin position="267"/>
        <end position="358"/>
    </location>
</feature>
<dbReference type="PANTHER" id="PTHR47529">
    <property type="entry name" value="PEPTIDYL-PROLYL CIS-TRANS ISOMERASE D"/>
    <property type="match status" value="1"/>
</dbReference>
<dbReference type="InterPro" id="IPR052029">
    <property type="entry name" value="PpiD_chaperone"/>
</dbReference>
<evidence type="ECO:0000256" key="7">
    <source>
        <dbReference type="ARBA" id="ARBA00023186"/>
    </source>
</evidence>
<evidence type="ECO:0000256" key="3">
    <source>
        <dbReference type="ARBA" id="ARBA00022519"/>
    </source>
</evidence>
<gene>
    <name evidence="14" type="ORF">JCM19231_2805</name>
</gene>
<evidence type="ECO:0000256" key="11">
    <source>
        <dbReference type="PROSITE-ProRule" id="PRU00278"/>
    </source>
</evidence>
<feature type="transmembrane region" description="Helical" evidence="12">
    <location>
        <begin position="12"/>
        <end position="34"/>
    </location>
</feature>
<evidence type="ECO:0000256" key="1">
    <source>
        <dbReference type="ARBA" id="ARBA00004382"/>
    </source>
</evidence>
<evidence type="ECO:0000256" key="12">
    <source>
        <dbReference type="SAM" id="Phobius"/>
    </source>
</evidence>
<evidence type="ECO:0000313" key="15">
    <source>
        <dbReference type="Proteomes" id="UP000031671"/>
    </source>
</evidence>
<evidence type="ECO:0000256" key="5">
    <source>
        <dbReference type="ARBA" id="ARBA00022989"/>
    </source>
</evidence>
<evidence type="ECO:0000256" key="4">
    <source>
        <dbReference type="ARBA" id="ARBA00022692"/>
    </source>
</evidence>
<accession>A0A0B8NRN5</accession>
<dbReference type="Proteomes" id="UP000031671">
    <property type="component" value="Unassembled WGS sequence"/>
</dbReference>
<evidence type="ECO:0000256" key="2">
    <source>
        <dbReference type="ARBA" id="ARBA00022475"/>
    </source>
</evidence>